<gene>
    <name evidence="1" type="ORF">DERF_015803</name>
</gene>
<comment type="caution">
    <text evidence="1">The sequence shown here is derived from an EMBL/GenBank/DDBJ whole genome shotgun (WGS) entry which is preliminary data.</text>
</comment>
<sequence length="32" mass="3799">MEINHLDDNHNGQRQSPMLEMFAIFAPFAFNY</sequence>
<accession>A0A922KY51</accession>
<evidence type="ECO:0000313" key="1">
    <source>
        <dbReference type="EMBL" id="KAH9491067.1"/>
    </source>
</evidence>
<organism evidence="1 2">
    <name type="scientific">Dermatophagoides farinae</name>
    <name type="common">American house dust mite</name>
    <dbReference type="NCBI Taxonomy" id="6954"/>
    <lineage>
        <taxon>Eukaryota</taxon>
        <taxon>Metazoa</taxon>
        <taxon>Ecdysozoa</taxon>
        <taxon>Arthropoda</taxon>
        <taxon>Chelicerata</taxon>
        <taxon>Arachnida</taxon>
        <taxon>Acari</taxon>
        <taxon>Acariformes</taxon>
        <taxon>Sarcoptiformes</taxon>
        <taxon>Astigmata</taxon>
        <taxon>Psoroptidia</taxon>
        <taxon>Analgoidea</taxon>
        <taxon>Pyroglyphidae</taxon>
        <taxon>Dermatophagoidinae</taxon>
        <taxon>Dermatophagoides</taxon>
    </lineage>
</organism>
<evidence type="ECO:0000313" key="2">
    <source>
        <dbReference type="Proteomes" id="UP000790347"/>
    </source>
</evidence>
<dbReference type="EMBL" id="ASGP02000009">
    <property type="protein sequence ID" value="KAH9491067.1"/>
    <property type="molecule type" value="Genomic_DNA"/>
</dbReference>
<name>A0A922KY51_DERFA</name>
<keyword evidence="2" id="KW-1185">Reference proteome</keyword>
<dbReference type="AlphaFoldDB" id="A0A922KY51"/>
<proteinExistence type="predicted"/>
<reference evidence="1" key="1">
    <citation type="submission" date="2013-05" db="EMBL/GenBank/DDBJ databases">
        <authorList>
            <person name="Yim A.K.Y."/>
            <person name="Chan T.F."/>
            <person name="Ji K.M."/>
            <person name="Liu X.Y."/>
            <person name="Zhou J.W."/>
            <person name="Li R.Q."/>
            <person name="Yang K.Y."/>
            <person name="Li J."/>
            <person name="Li M."/>
            <person name="Law P.T.W."/>
            <person name="Wu Y.L."/>
            <person name="Cai Z.L."/>
            <person name="Qin H."/>
            <person name="Bao Y."/>
            <person name="Leung R.K.K."/>
            <person name="Ng P.K.S."/>
            <person name="Zou J."/>
            <person name="Zhong X.J."/>
            <person name="Ran P.X."/>
            <person name="Zhong N.S."/>
            <person name="Liu Z.G."/>
            <person name="Tsui S.K.W."/>
        </authorList>
    </citation>
    <scope>NUCLEOTIDE SEQUENCE</scope>
    <source>
        <strain evidence="1">Derf</strain>
        <tissue evidence="1">Whole organism</tissue>
    </source>
</reference>
<dbReference type="Proteomes" id="UP000790347">
    <property type="component" value="Unassembled WGS sequence"/>
</dbReference>
<reference evidence="1" key="2">
    <citation type="journal article" date="2022" name="Res Sq">
        <title>Comparative Genomics Reveals Insights into the Divergent Evolution of Astigmatic Mites and Household Pest Adaptations.</title>
        <authorList>
            <person name="Xiong Q."/>
            <person name="Wan A.T.-Y."/>
            <person name="Liu X.-Y."/>
            <person name="Fung C.S.-H."/>
            <person name="Xiao X."/>
            <person name="Malainual N."/>
            <person name="Hou J."/>
            <person name="Wang L."/>
            <person name="Wang M."/>
            <person name="Yang K."/>
            <person name="Cui Y."/>
            <person name="Leung E."/>
            <person name="Nong W."/>
            <person name="Shin S.-K."/>
            <person name="Au S."/>
            <person name="Jeong K.Y."/>
            <person name="Chew F.T."/>
            <person name="Hui J."/>
            <person name="Leung T.F."/>
            <person name="Tungtrongchitr A."/>
            <person name="Zhong N."/>
            <person name="Liu Z."/>
            <person name="Tsui S."/>
        </authorList>
    </citation>
    <scope>NUCLEOTIDE SEQUENCE</scope>
    <source>
        <strain evidence="1">Derf</strain>
        <tissue evidence="1">Whole organism</tissue>
    </source>
</reference>
<protein>
    <submittedName>
        <fullName evidence="1">Uncharacterized protein</fullName>
    </submittedName>
</protein>